<feature type="non-terminal residue" evidence="1">
    <location>
        <position position="475"/>
    </location>
</feature>
<dbReference type="EMBL" id="UOFA01000335">
    <property type="protein sequence ID" value="VAW47316.1"/>
    <property type="molecule type" value="Genomic_DNA"/>
</dbReference>
<name>A0A3B0WSM2_9ZZZZ</name>
<reference evidence="1" key="1">
    <citation type="submission" date="2018-06" db="EMBL/GenBank/DDBJ databases">
        <authorList>
            <person name="Zhirakovskaya E."/>
        </authorList>
    </citation>
    <scope>NUCLEOTIDE SEQUENCE</scope>
</reference>
<evidence type="ECO:0000313" key="1">
    <source>
        <dbReference type="EMBL" id="VAW47316.1"/>
    </source>
</evidence>
<dbReference type="Gene3D" id="2.120.10.30">
    <property type="entry name" value="TolB, C-terminal domain"/>
    <property type="match status" value="1"/>
</dbReference>
<accession>A0A3B0WSM2</accession>
<dbReference type="Pfam" id="PF07676">
    <property type="entry name" value="PD40"/>
    <property type="match status" value="2"/>
</dbReference>
<dbReference type="SUPFAM" id="SSF69304">
    <property type="entry name" value="Tricorn protease N-terminal domain"/>
    <property type="match status" value="1"/>
</dbReference>
<sequence>MIKLIKSIPLLFWISLGLAQTPTNGSFENGLTSWTVGGSGNVNALNSAAFNNQIAASDGILMGFLSTGPGNIGGPNGNIDANGTNDFNITTLSTNLNFDFFPAVIKFDWSFPSSEEDSNAVFDDLFDVQIAGNRILSGSSNKPGGVSPFPDVPLGTPPAITVSGGGSTNGTLLRFGVTPFNSECIIIPNAQPGTNNLNLQFQTADQGDAIFDSGLVLDNIRVESFCETAGTVALSQITTTSDSEIEDQVGNIISRFANNILPDASSDGSVVAFIANGDFASGNPFLFQQVFIYSSGIVTRLSSFTGDEIQSTSLSANGRWVVISAKNTLTDNLEIFRIDRNNNNLTQITATSNCENTSPSINNNGRRIAFNSNCNDLIAGFNADQNKEIVVWNNGNLILTETINCTSYSPKISSQNSALHTAVASSCDFTGNNSDGNIEIFRLNRNTNNYQQITNTTGALTVQDSVDISLNGNII</sequence>
<dbReference type="InterPro" id="IPR011659">
    <property type="entry name" value="WD40"/>
</dbReference>
<dbReference type="AlphaFoldDB" id="A0A3B0WSM2"/>
<dbReference type="InterPro" id="IPR011042">
    <property type="entry name" value="6-blade_b-propeller_TolB-like"/>
</dbReference>
<gene>
    <name evidence="1" type="ORF">MNBD_GAMMA02-1234</name>
</gene>
<organism evidence="1">
    <name type="scientific">hydrothermal vent metagenome</name>
    <dbReference type="NCBI Taxonomy" id="652676"/>
    <lineage>
        <taxon>unclassified sequences</taxon>
        <taxon>metagenomes</taxon>
        <taxon>ecological metagenomes</taxon>
    </lineage>
</organism>
<proteinExistence type="predicted"/>
<protein>
    <submittedName>
        <fullName evidence="1">Uncharacterized protein</fullName>
    </submittedName>
</protein>